<dbReference type="STRING" id="1072389.K1XJH7"/>
<dbReference type="InterPro" id="IPR036291">
    <property type="entry name" value="NAD(P)-bd_dom_sf"/>
</dbReference>
<dbReference type="Pfam" id="PF08240">
    <property type="entry name" value="ADH_N"/>
    <property type="match status" value="1"/>
</dbReference>
<sequence>MQIANRIAEPGAAQALFATASLTTKSQPFIFVPLPKMITDALVVQEPGAAWIHQQITIEDSLRDDEVLVEIKATGVCHTDLNFAAEKTMPGLFPGVFGHEGGGIVVKTGRKVTSTSPGDHVILAYACCGDCKYCSSHASSYCYDFERANLGVGRADGSKAYAGADGRRINSHFFGQSSFAKFAIVMATCVVKVDPSLPLEDLAPLSCGFLTGAGAMLNVVAPTVDDVVCIVGAGAVGLAALMALKMCPTPPRKVIAVDIVPERLQLAKKYGATVLINSREVKDLQTALRDATDGEGVDGAIDTTGRAAIVVELLKATAKKGRVIQVGVGQLDAEVSANILGTVTSGRQYIGCANGNCFPQDFVPKLIKAWQNGIFPFTDLAVKYPARDMDLAAKDVLSGKVVKAVLMWD</sequence>
<dbReference type="SUPFAM" id="SSF50129">
    <property type="entry name" value="GroES-like"/>
    <property type="match status" value="1"/>
</dbReference>
<accession>K1XJH7</accession>
<dbReference type="Proteomes" id="UP000006753">
    <property type="component" value="Unassembled WGS sequence"/>
</dbReference>
<keyword evidence="1 5" id="KW-0479">Metal-binding</keyword>
<comment type="similarity">
    <text evidence="5">Belongs to the zinc-containing alcohol dehydrogenase family.</text>
</comment>
<comment type="cofactor">
    <cofactor evidence="5">
        <name>Zn(2+)</name>
        <dbReference type="ChEBI" id="CHEBI:29105"/>
    </cofactor>
</comment>
<dbReference type="HOGENOM" id="CLU_026673_14_1_1"/>
<name>K1XJH7_MARBU</name>
<dbReference type="Pfam" id="PF00107">
    <property type="entry name" value="ADH_zinc_N"/>
    <property type="match status" value="1"/>
</dbReference>
<dbReference type="GO" id="GO:0046294">
    <property type="term" value="P:formaldehyde catabolic process"/>
    <property type="evidence" value="ECO:0007669"/>
    <property type="project" value="TreeGrafter"/>
</dbReference>
<keyword evidence="4" id="KW-0520">NAD</keyword>
<dbReference type="InParanoid" id="K1XJH7"/>
<evidence type="ECO:0000256" key="4">
    <source>
        <dbReference type="ARBA" id="ARBA00023027"/>
    </source>
</evidence>
<dbReference type="AlphaFoldDB" id="K1XJH7"/>
<evidence type="ECO:0000313" key="8">
    <source>
        <dbReference type="Proteomes" id="UP000006753"/>
    </source>
</evidence>
<dbReference type="GO" id="GO:0008270">
    <property type="term" value="F:zinc ion binding"/>
    <property type="evidence" value="ECO:0007669"/>
    <property type="project" value="InterPro"/>
</dbReference>
<evidence type="ECO:0000259" key="6">
    <source>
        <dbReference type="SMART" id="SM00829"/>
    </source>
</evidence>
<dbReference type="InterPro" id="IPR013154">
    <property type="entry name" value="ADH-like_N"/>
</dbReference>
<dbReference type="SMART" id="SM00829">
    <property type="entry name" value="PKS_ER"/>
    <property type="match status" value="1"/>
</dbReference>
<evidence type="ECO:0000256" key="3">
    <source>
        <dbReference type="ARBA" id="ARBA00023002"/>
    </source>
</evidence>
<dbReference type="GO" id="GO:0051903">
    <property type="term" value="F:S-(hydroxymethyl)glutathione dehydrogenase [NAD(P)+] activity"/>
    <property type="evidence" value="ECO:0007669"/>
    <property type="project" value="TreeGrafter"/>
</dbReference>
<dbReference type="Gene3D" id="3.40.50.720">
    <property type="entry name" value="NAD(P)-binding Rossmann-like Domain"/>
    <property type="match status" value="1"/>
</dbReference>
<dbReference type="PROSITE" id="PS00059">
    <property type="entry name" value="ADH_ZINC"/>
    <property type="match status" value="1"/>
</dbReference>
<dbReference type="PANTHER" id="PTHR43880">
    <property type="entry name" value="ALCOHOL DEHYDROGENASE"/>
    <property type="match status" value="1"/>
</dbReference>
<dbReference type="PANTHER" id="PTHR43880:SF12">
    <property type="entry name" value="ALCOHOL DEHYDROGENASE CLASS-3"/>
    <property type="match status" value="1"/>
</dbReference>
<keyword evidence="3" id="KW-0560">Oxidoreductase</keyword>
<dbReference type="InterPro" id="IPR013149">
    <property type="entry name" value="ADH-like_C"/>
</dbReference>
<dbReference type="OrthoDB" id="1560166at2759"/>
<dbReference type="KEGG" id="mbe:MBM_09138"/>
<reference evidence="7 8" key="1">
    <citation type="journal article" date="2012" name="BMC Genomics">
        <title>Sequencing the genome of Marssonina brunnea reveals fungus-poplar co-evolution.</title>
        <authorList>
            <person name="Zhu S."/>
            <person name="Cao Y.-Z."/>
            <person name="Jiang C."/>
            <person name="Tan B.-Y."/>
            <person name="Wang Z."/>
            <person name="Feng S."/>
            <person name="Zhang L."/>
            <person name="Su X.-H."/>
            <person name="Brejova B."/>
            <person name="Vinar T."/>
            <person name="Xu M."/>
            <person name="Wang M.-X."/>
            <person name="Zhang S.-G."/>
            <person name="Huang M.-R."/>
            <person name="Wu R."/>
            <person name="Zhou Y."/>
        </authorList>
    </citation>
    <scope>NUCLEOTIDE SEQUENCE [LARGE SCALE GENOMIC DNA]</scope>
    <source>
        <strain evidence="7 8">MB_m1</strain>
    </source>
</reference>
<dbReference type="EMBL" id="JH921455">
    <property type="protein sequence ID" value="EKD12569.1"/>
    <property type="molecule type" value="Genomic_DNA"/>
</dbReference>
<dbReference type="eggNOG" id="KOG0022">
    <property type="taxonomic scope" value="Eukaryota"/>
</dbReference>
<gene>
    <name evidence="7" type="ORF">MBM_09138</name>
</gene>
<keyword evidence="8" id="KW-1185">Reference proteome</keyword>
<dbReference type="InterPro" id="IPR020843">
    <property type="entry name" value="ER"/>
</dbReference>
<dbReference type="Gene3D" id="3.90.180.10">
    <property type="entry name" value="Medium-chain alcohol dehydrogenases, catalytic domain"/>
    <property type="match status" value="1"/>
</dbReference>
<feature type="domain" description="Enoyl reductase (ER)" evidence="6">
    <location>
        <begin position="48"/>
        <end position="406"/>
    </location>
</feature>
<protein>
    <submittedName>
        <fullName evidence="7">Alcohol dehydrogenase</fullName>
    </submittedName>
</protein>
<proteinExistence type="inferred from homology"/>
<dbReference type="SUPFAM" id="SSF51735">
    <property type="entry name" value="NAD(P)-binding Rossmann-fold domains"/>
    <property type="match status" value="1"/>
</dbReference>
<dbReference type="CDD" id="cd08278">
    <property type="entry name" value="benzyl_alcohol_DH"/>
    <property type="match status" value="1"/>
</dbReference>
<dbReference type="GeneID" id="18765073"/>
<evidence type="ECO:0000256" key="1">
    <source>
        <dbReference type="ARBA" id="ARBA00022723"/>
    </source>
</evidence>
<dbReference type="GO" id="GO:0005829">
    <property type="term" value="C:cytosol"/>
    <property type="evidence" value="ECO:0007669"/>
    <property type="project" value="TreeGrafter"/>
</dbReference>
<evidence type="ECO:0000313" key="7">
    <source>
        <dbReference type="EMBL" id="EKD12569.1"/>
    </source>
</evidence>
<dbReference type="RefSeq" id="XP_007297027.1">
    <property type="nucleotide sequence ID" value="XM_007296965.1"/>
</dbReference>
<evidence type="ECO:0000256" key="2">
    <source>
        <dbReference type="ARBA" id="ARBA00022833"/>
    </source>
</evidence>
<dbReference type="InterPro" id="IPR011032">
    <property type="entry name" value="GroES-like_sf"/>
</dbReference>
<evidence type="ECO:0000256" key="5">
    <source>
        <dbReference type="RuleBase" id="RU361277"/>
    </source>
</evidence>
<dbReference type="InterPro" id="IPR002328">
    <property type="entry name" value="ADH_Zn_CS"/>
</dbReference>
<keyword evidence="2 5" id="KW-0862">Zinc</keyword>
<dbReference type="OMA" id="EPWYCFA"/>
<organism evidence="7 8">
    <name type="scientific">Marssonina brunnea f. sp. multigermtubi (strain MB_m1)</name>
    <name type="common">Marssonina leaf spot fungus</name>
    <dbReference type="NCBI Taxonomy" id="1072389"/>
    <lineage>
        <taxon>Eukaryota</taxon>
        <taxon>Fungi</taxon>
        <taxon>Dikarya</taxon>
        <taxon>Ascomycota</taxon>
        <taxon>Pezizomycotina</taxon>
        <taxon>Leotiomycetes</taxon>
        <taxon>Helotiales</taxon>
        <taxon>Drepanopezizaceae</taxon>
        <taxon>Drepanopeziza</taxon>
    </lineage>
</organism>